<evidence type="ECO:0000313" key="2">
    <source>
        <dbReference type="EMBL" id="KAF6232312.1"/>
    </source>
</evidence>
<dbReference type="OrthoDB" id="10331038at2759"/>
<organism evidence="2 3">
    <name type="scientific">Letharia columbiana</name>
    <dbReference type="NCBI Taxonomy" id="112416"/>
    <lineage>
        <taxon>Eukaryota</taxon>
        <taxon>Fungi</taxon>
        <taxon>Dikarya</taxon>
        <taxon>Ascomycota</taxon>
        <taxon>Pezizomycotina</taxon>
        <taxon>Lecanoromycetes</taxon>
        <taxon>OSLEUM clade</taxon>
        <taxon>Lecanoromycetidae</taxon>
        <taxon>Lecanorales</taxon>
        <taxon>Lecanorineae</taxon>
        <taxon>Parmeliaceae</taxon>
        <taxon>Letharia</taxon>
    </lineage>
</organism>
<feature type="compositionally biased region" description="Basic and acidic residues" evidence="1">
    <location>
        <begin position="238"/>
        <end position="251"/>
    </location>
</feature>
<dbReference type="GeneID" id="59291068"/>
<sequence>MCIQWCCKNCSDKVTILPHMWARERCNDFFIERSKNRNLTDCPNGPLELRRAFHRHPYRGAQKCDACKKASRKDSKVVQLARQKANVALGERPEYVGALFLGELEIPDEFHEAHLLRRGEVDAMRSSWESFSLANGHLPSHELEREWATRFSAFNVGLNAGVRTQSSSKLAPTFGQRMSGEDDNRGVTAAADETSRRLRQETGTTVDEAASQDTHDQDFYNISSWTNNSTYTTAEESGAPREPHREVHDNSNDSNSATGSSSSQSTRARPWDL</sequence>
<evidence type="ECO:0000256" key="1">
    <source>
        <dbReference type="SAM" id="MobiDB-lite"/>
    </source>
</evidence>
<feature type="region of interest" description="Disordered" evidence="1">
    <location>
        <begin position="165"/>
        <end position="273"/>
    </location>
</feature>
<dbReference type="Proteomes" id="UP000578531">
    <property type="component" value="Unassembled WGS sequence"/>
</dbReference>
<comment type="caution">
    <text evidence="2">The sequence shown here is derived from an EMBL/GenBank/DDBJ whole genome shotgun (WGS) entry which is preliminary data.</text>
</comment>
<dbReference type="RefSeq" id="XP_037161741.1">
    <property type="nucleotide sequence ID" value="XM_037311307.1"/>
</dbReference>
<protein>
    <submittedName>
        <fullName evidence="2">Uncharacterized protein</fullName>
    </submittedName>
</protein>
<keyword evidence="3" id="KW-1185">Reference proteome</keyword>
<gene>
    <name evidence="2" type="ORF">HO173_009417</name>
</gene>
<reference evidence="2 3" key="1">
    <citation type="journal article" date="2020" name="Genomics">
        <title>Complete, high-quality genomes from long-read metagenomic sequencing of two wolf lichen thalli reveals enigmatic genome architecture.</title>
        <authorList>
            <person name="McKenzie S.K."/>
            <person name="Walston R.F."/>
            <person name="Allen J.L."/>
        </authorList>
    </citation>
    <scope>NUCLEOTIDE SEQUENCE [LARGE SCALE GENOMIC DNA]</scope>
    <source>
        <strain evidence="2">WasteWater2</strain>
    </source>
</reference>
<evidence type="ECO:0000313" key="3">
    <source>
        <dbReference type="Proteomes" id="UP000578531"/>
    </source>
</evidence>
<accession>A0A8H6FPJ4</accession>
<feature type="compositionally biased region" description="Polar residues" evidence="1">
    <location>
        <begin position="220"/>
        <end position="235"/>
    </location>
</feature>
<dbReference type="EMBL" id="JACCJC010000049">
    <property type="protein sequence ID" value="KAF6232312.1"/>
    <property type="molecule type" value="Genomic_DNA"/>
</dbReference>
<name>A0A8H6FPJ4_9LECA</name>
<proteinExistence type="predicted"/>
<feature type="compositionally biased region" description="Low complexity" evidence="1">
    <location>
        <begin position="252"/>
        <end position="265"/>
    </location>
</feature>
<dbReference type="AlphaFoldDB" id="A0A8H6FPJ4"/>